<keyword evidence="4" id="KW-0479">Metal-binding</keyword>
<evidence type="ECO:0000256" key="2">
    <source>
        <dbReference type="ARBA" id="ARBA00022487"/>
    </source>
</evidence>
<evidence type="ECO:0000256" key="3">
    <source>
        <dbReference type="ARBA" id="ARBA00022651"/>
    </source>
</evidence>
<dbReference type="InterPro" id="IPR029058">
    <property type="entry name" value="AB_hydrolase_fold"/>
</dbReference>
<dbReference type="OrthoDB" id="3039123at2759"/>
<dbReference type="Pfam" id="PF07519">
    <property type="entry name" value="Tannase"/>
    <property type="match status" value="2"/>
</dbReference>
<dbReference type="HOGENOM" id="CLU_014819_1_0_1"/>
<dbReference type="SUPFAM" id="SSF53474">
    <property type="entry name" value="alpha/beta-Hydrolases"/>
    <property type="match status" value="1"/>
</dbReference>
<accession>S8AT93</accession>
<dbReference type="eggNOG" id="ENOG502QPXZ">
    <property type="taxonomic scope" value="Eukaryota"/>
</dbReference>
<organism evidence="11 12">
    <name type="scientific">Dactylellina haptotyla (strain CBS 200.50)</name>
    <name type="common">Nematode-trapping fungus</name>
    <name type="synonym">Monacrosporium haptotylum</name>
    <dbReference type="NCBI Taxonomy" id="1284197"/>
    <lineage>
        <taxon>Eukaryota</taxon>
        <taxon>Fungi</taxon>
        <taxon>Dikarya</taxon>
        <taxon>Ascomycota</taxon>
        <taxon>Pezizomycotina</taxon>
        <taxon>Orbiliomycetes</taxon>
        <taxon>Orbiliales</taxon>
        <taxon>Orbiliaceae</taxon>
        <taxon>Dactylellina</taxon>
    </lineage>
</organism>
<proteinExistence type="inferred from homology"/>
<dbReference type="InterPro" id="IPR011118">
    <property type="entry name" value="Tannase/feruloyl_esterase"/>
</dbReference>
<dbReference type="Proteomes" id="UP000015100">
    <property type="component" value="Unassembled WGS sequence"/>
</dbReference>
<evidence type="ECO:0000256" key="10">
    <source>
        <dbReference type="RuleBase" id="RU361238"/>
    </source>
</evidence>
<keyword evidence="3" id="KW-0858">Xylan degradation</keyword>
<gene>
    <name evidence="11" type="ORF">H072_1878</name>
</gene>
<keyword evidence="6 10" id="KW-0378">Hydrolase</keyword>
<evidence type="ECO:0000256" key="9">
    <source>
        <dbReference type="ARBA" id="ARBA00034075"/>
    </source>
</evidence>
<dbReference type="STRING" id="1284197.S8AT93"/>
<dbReference type="AlphaFoldDB" id="S8AT93"/>
<evidence type="ECO:0000256" key="1">
    <source>
        <dbReference type="ARBA" id="ARBA00006249"/>
    </source>
</evidence>
<evidence type="ECO:0000256" key="7">
    <source>
        <dbReference type="ARBA" id="ARBA00022837"/>
    </source>
</evidence>
<dbReference type="EC" id="3.1.1.-" evidence="10"/>
<keyword evidence="8" id="KW-1015">Disulfide bond</keyword>
<feature type="chain" id="PRO_5005146632" description="Carboxylic ester hydrolase" evidence="10">
    <location>
        <begin position="20"/>
        <end position="415"/>
    </location>
</feature>
<keyword evidence="2" id="KW-0719">Serine esterase</keyword>
<dbReference type="Gene3D" id="3.40.50.1820">
    <property type="entry name" value="alpha/beta hydrolase"/>
    <property type="match status" value="1"/>
</dbReference>
<dbReference type="OMA" id="LFNIETW"/>
<sequence length="415" mass="45085">MKLSSFLGALLPIFPSTLALPNISFESRCDTLKGGFNHSNTKVLVAAYVPAGTNLAFLGSVNDTNCLQYVISRADVCRLRLNVTTSSTSRVVVEVFMPVDWSSKGKRSLMVGNAGLGGLAANSLGFAAIGHDNGHPGDTAKYFLNRPEVIKDYVWRALREARIAGKAAIHSFYGEVVQNSYYMGCSTGGRQGLEAAQEFPGDYDGIVSGAPAINFLGIIAQLAKIFKTTGTFGALTFLNKDQWARVRMTLDQCDGIAGVVDGVLEYPMKNNGTKLIMYHGLHDSFISSENSYNYYDSVSRTMELPSQKLDEFYRFFPIPGLEHCYSGSGSWNIGSASQNTPDSASVIDSSDSVLMKMVDWVEKGIAPEVLTGRKIVNGVVVAEKNHCKYPSQNTYKGVGNPSLASSWECRHNRLA</sequence>
<dbReference type="PANTHER" id="PTHR33938:SF15">
    <property type="entry name" value="FERULOYL ESTERASE B-RELATED"/>
    <property type="match status" value="1"/>
</dbReference>
<evidence type="ECO:0000256" key="6">
    <source>
        <dbReference type="ARBA" id="ARBA00022801"/>
    </source>
</evidence>
<keyword evidence="3" id="KW-0119">Carbohydrate metabolism</keyword>
<comment type="similarity">
    <text evidence="1 10">Belongs to the tannase family.</text>
</comment>
<protein>
    <recommendedName>
        <fullName evidence="10">Carboxylic ester hydrolase</fullName>
        <ecNumber evidence="10">3.1.1.-</ecNumber>
    </recommendedName>
</protein>
<dbReference type="GO" id="GO:0046872">
    <property type="term" value="F:metal ion binding"/>
    <property type="evidence" value="ECO:0007669"/>
    <property type="project" value="UniProtKB-KW"/>
</dbReference>
<name>S8AT93_DACHA</name>
<comment type="caution">
    <text evidence="11">The sequence shown here is derived from an EMBL/GenBank/DDBJ whole genome shotgun (WGS) entry which is preliminary data.</text>
</comment>
<reference evidence="11 12" key="1">
    <citation type="journal article" date="2013" name="PLoS Genet.">
        <title>Genomic mechanisms accounting for the adaptation to parasitism in nematode-trapping fungi.</title>
        <authorList>
            <person name="Meerupati T."/>
            <person name="Andersson K.M."/>
            <person name="Friman E."/>
            <person name="Kumar D."/>
            <person name="Tunlid A."/>
            <person name="Ahren D."/>
        </authorList>
    </citation>
    <scope>NUCLEOTIDE SEQUENCE [LARGE SCALE GENOMIC DNA]</scope>
    <source>
        <strain evidence="11 12">CBS 200.50</strain>
    </source>
</reference>
<evidence type="ECO:0000313" key="11">
    <source>
        <dbReference type="EMBL" id="EPS44191.1"/>
    </source>
</evidence>
<keyword evidence="3" id="KW-0624">Polysaccharide degradation</keyword>
<dbReference type="PANTHER" id="PTHR33938">
    <property type="entry name" value="FERULOYL ESTERASE B-RELATED"/>
    <property type="match status" value="1"/>
</dbReference>
<evidence type="ECO:0000313" key="12">
    <source>
        <dbReference type="Proteomes" id="UP000015100"/>
    </source>
</evidence>
<reference evidence="12" key="2">
    <citation type="submission" date="2013-04" db="EMBL/GenBank/DDBJ databases">
        <title>Genomic mechanisms accounting for the adaptation to parasitism in nematode-trapping fungi.</title>
        <authorList>
            <person name="Ahren D.G."/>
        </authorList>
    </citation>
    <scope>NUCLEOTIDE SEQUENCE [LARGE SCALE GENOMIC DNA]</scope>
    <source>
        <strain evidence="12">CBS 200.50</strain>
    </source>
</reference>
<evidence type="ECO:0000256" key="5">
    <source>
        <dbReference type="ARBA" id="ARBA00022729"/>
    </source>
</evidence>
<evidence type="ECO:0000256" key="8">
    <source>
        <dbReference type="ARBA" id="ARBA00023157"/>
    </source>
</evidence>
<dbReference type="GO" id="GO:0045493">
    <property type="term" value="P:xylan catabolic process"/>
    <property type="evidence" value="ECO:0007669"/>
    <property type="project" value="UniProtKB-KW"/>
</dbReference>
<dbReference type="EMBL" id="AQGS01000057">
    <property type="protein sequence ID" value="EPS44191.1"/>
    <property type="molecule type" value="Genomic_DNA"/>
</dbReference>
<comment type="catalytic activity">
    <reaction evidence="9">
        <text>feruloyl-polysaccharide + H2O = ferulate + polysaccharide.</text>
        <dbReference type="EC" id="3.1.1.73"/>
    </reaction>
</comment>
<dbReference type="GO" id="GO:0030600">
    <property type="term" value="F:feruloyl esterase activity"/>
    <property type="evidence" value="ECO:0007669"/>
    <property type="project" value="UniProtKB-EC"/>
</dbReference>
<keyword evidence="5 10" id="KW-0732">Signal</keyword>
<feature type="signal peptide" evidence="10">
    <location>
        <begin position="1"/>
        <end position="19"/>
    </location>
</feature>
<evidence type="ECO:0000256" key="4">
    <source>
        <dbReference type="ARBA" id="ARBA00022723"/>
    </source>
</evidence>
<keyword evidence="12" id="KW-1185">Reference proteome</keyword>
<keyword evidence="7" id="KW-0106">Calcium</keyword>